<keyword evidence="1" id="KW-0472">Membrane</keyword>
<evidence type="ECO:0000313" key="3">
    <source>
        <dbReference type="Proteomes" id="UP000078542"/>
    </source>
</evidence>
<evidence type="ECO:0000313" key="2">
    <source>
        <dbReference type="EMBL" id="KYM98520.1"/>
    </source>
</evidence>
<keyword evidence="1" id="KW-1133">Transmembrane helix</keyword>
<keyword evidence="1" id="KW-0812">Transmembrane</keyword>
<dbReference type="Proteomes" id="UP000078542">
    <property type="component" value="Unassembled WGS sequence"/>
</dbReference>
<sequence length="181" mass="19722">TCDEKTDSSAKRGGVLPILPMLGALGFLIGGAAGVAKAVNDSKAARRQLEELQRHDRAMEQGRGLYLAPYKHGYGQKRKKKNVEETIRMPTGATTNVQLDLIAQRMRVLYFRGIFMLNALPTSGARRNESGIVNLNDATSPGVSRTGWRTRRGTTASCTLTVSAISDRPRNSCDTSAFLPR</sequence>
<protein>
    <submittedName>
        <fullName evidence="2">Uncharacterized protein</fullName>
    </submittedName>
</protein>
<name>A0A151IDJ3_9HYME</name>
<evidence type="ECO:0000256" key="1">
    <source>
        <dbReference type="SAM" id="Phobius"/>
    </source>
</evidence>
<keyword evidence="3" id="KW-1185">Reference proteome</keyword>
<accession>A0A151IDJ3</accession>
<gene>
    <name evidence="2" type="ORF">ALC62_10769</name>
</gene>
<reference evidence="2 3" key="1">
    <citation type="submission" date="2016-03" db="EMBL/GenBank/DDBJ databases">
        <title>Cyphomyrmex costatus WGS genome.</title>
        <authorList>
            <person name="Nygaard S."/>
            <person name="Hu H."/>
            <person name="Boomsma J."/>
            <person name="Zhang G."/>
        </authorList>
    </citation>
    <scope>NUCLEOTIDE SEQUENCE [LARGE SCALE GENOMIC DNA]</scope>
    <source>
        <strain evidence="2">MS0001</strain>
        <tissue evidence="2">Whole body</tissue>
    </source>
</reference>
<dbReference type="AlphaFoldDB" id="A0A151IDJ3"/>
<proteinExistence type="predicted"/>
<organism evidence="2 3">
    <name type="scientific">Cyphomyrmex costatus</name>
    <dbReference type="NCBI Taxonomy" id="456900"/>
    <lineage>
        <taxon>Eukaryota</taxon>
        <taxon>Metazoa</taxon>
        <taxon>Ecdysozoa</taxon>
        <taxon>Arthropoda</taxon>
        <taxon>Hexapoda</taxon>
        <taxon>Insecta</taxon>
        <taxon>Pterygota</taxon>
        <taxon>Neoptera</taxon>
        <taxon>Endopterygota</taxon>
        <taxon>Hymenoptera</taxon>
        <taxon>Apocrita</taxon>
        <taxon>Aculeata</taxon>
        <taxon>Formicoidea</taxon>
        <taxon>Formicidae</taxon>
        <taxon>Myrmicinae</taxon>
        <taxon>Cyphomyrmex</taxon>
    </lineage>
</organism>
<dbReference type="EMBL" id="KQ977946">
    <property type="protein sequence ID" value="KYM98520.1"/>
    <property type="molecule type" value="Genomic_DNA"/>
</dbReference>
<feature type="non-terminal residue" evidence="2">
    <location>
        <position position="1"/>
    </location>
</feature>
<feature type="transmembrane region" description="Helical" evidence="1">
    <location>
        <begin position="18"/>
        <end position="39"/>
    </location>
</feature>